<evidence type="ECO:0000313" key="3">
    <source>
        <dbReference type="EMBL" id="PHH62786.1"/>
    </source>
</evidence>
<feature type="region of interest" description="Disordered" evidence="1">
    <location>
        <begin position="89"/>
        <end position="292"/>
    </location>
</feature>
<feature type="compositionally biased region" description="Basic and acidic residues" evidence="1">
    <location>
        <begin position="115"/>
        <end position="204"/>
    </location>
</feature>
<name>A0A2C5Y525_9HYPO</name>
<accession>A0A2C5Y525</accession>
<gene>
    <name evidence="3" type="ORF">CDD81_6678</name>
</gene>
<dbReference type="PANTHER" id="PTHR40630">
    <property type="entry name" value="POSSIBLE DNA-BINDING PROTEIN"/>
    <property type="match status" value="1"/>
</dbReference>
<evidence type="ECO:0000256" key="1">
    <source>
        <dbReference type="SAM" id="MobiDB-lite"/>
    </source>
</evidence>
<dbReference type="STRING" id="1399860.A0A2C5Y525"/>
<keyword evidence="4" id="KW-1185">Reference proteome</keyword>
<feature type="compositionally biased region" description="Basic and acidic residues" evidence="1">
    <location>
        <begin position="37"/>
        <end position="51"/>
    </location>
</feature>
<feature type="compositionally biased region" description="Basic and acidic residues" evidence="1">
    <location>
        <begin position="89"/>
        <end position="105"/>
    </location>
</feature>
<dbReference type="PANTHER" id="PTHR40630:SF1">
    <property type="entry name" value="DNA-BINDING PROTEIN"/>
    <property type="match status" value="1"/>
</dbReference>
<feature type="compositionally biased region" description="Basic and acidic residues" evidence="1">
    <location>
        <begin position="222"/>
        <end position="231"/>
    </location>
</feature>
<organism evidence="3 4">
    <name type="scientific">Ophiocordyceps australis</name>
    <dbReference type="NCBI Taxonomy" id="1399860"/>
    <lineage>
        <taxon>Eukaryota</taxon>
        <taxon>Fungi</taxon>
        <taxon>Dikarya</taxon>
        <taxon>Ascomycota</taxon>
        <taxon>Pezizomycotina</taxon>
        <taxon>Sordariomycetes</taxon>
        <taxon>Hypocreomycetidae</taxon>
        <taxon>Hypocreales</taxon>
        <taxon>Ophiocordycipitaceae</taxon>
        <taxon>Ophiocordyceps</taxon>
    </lineage>
</organism>
<evidence type="ECO:0000313" key="4">
    <source>
        <dbReference type="Proteomes" id="UP000226192"/>
    </source>
</evidence>
<comment type="caution">
    <text evidence="3">The sequence shown here is derived from an EMBL/GenBank/DDBJ whole genome shotgun (WGS) entry which is preliminary data.</text>
</comment>
<feature type="compositionally biased region" description="Basic and acidic residues" evidence="1">
    <location>
        <begin position="260"/>
        <end position="269"/>
    </location>
</feature>
<dbReference type="InterPro" id="IPR021331">
    <property type="entry name" value="Hva1_TUDOR"/>
</dbReference>
<dbReference type="OrthoDB" id="2131339at2759"/>
<dbReference type="Proteomes" id="UP000226192">
    <property type="component" value="Unassembled WGS sequence"/>
</dbReference>
<sequence>MKDQETVIEEFNDIVNMSASELEDWLKSDDSQSAGWAKEDGDGESVGHDSGRNIISILKSNPDKDPDKYTEEQVEHMRKVVSYCKRHLAQEEKANSKKSAAEVKKTKSYASLKNWGHDLLKKSKTSNGDEKQDKNGEKHTGEKRKAVPDGEGSANKKRETEKGKSRDDDGSGKDKEETNSKDAKANGHNEGKDEEKKTRENKQQEDEEDEEEVSEEDADEEPQPKSAKDTGEPGSNGASKGPDTGDTVSWNWGNGQPEGKVLDVKEDTATVKTKRGNQVSRHGDSANPAVVLDTGKSKAIKLSNELNET</sequence>
<dbReference type="EMBL" id="NJET01000063">
    <property type="protein sequence ID" value="PHH62786.1"/>
    <property type="molecule type" value="Genomic_DNA"/>
</dbReference>
<feature type="region of interest" description="Disordered" evidence="1">
    <location>
        <begin position="28"/>
        <end position="73"/>
    </location>
</feature>
<proteinExistence type="predicted"/>
<dbReference type="InterPro" id="IPR021487">
    <property type="entry name" value="DUF3140"/>
</dbReference>
<feature type="compositionally biased region" description="Basic and acidic residues" evidence="1">
    <location>
        <begin position="61"/>
        <end position="73"/>
    </location>
</feature>
<dbReference type="Pfam" id="PF11338">
    <property type="entry name" value="DUF3140"/>
    <property type="match status" value="1"/>
</dbReference>
<dbReference type="Pfam" id="PF11160">
    <property type="entry name" value="Hva1_TUDOR"/>
    <property type="match status" value="1"/>
</dbReference>
<protein>
    <recommendedName>
        <fullName evidence="2">Hypervirulence associated protein TUDOR domain-containing protein</fullName>
    </recommendedName>
</protein>
<feature type="compositionally biased region" description="Acidic residues" evidence="1">
    <location>
        <begin position="205"/>
        <end position="221"/>
    </location>
</feature>
<reference evidence="3 4" key="1">
    <citation type="submission" date="2017-06" db="EMBL/GenBank/DDBJ databases">
        <title>Ant-infecting Ophiocordyceps genomes reveal a high diversity of potential behavioral manipulation genes and a possible major role for enterotoxins.</title>
        <authorList>
            <person name="De Bekker C."/>
            <person name="Evans H.C."/>
            <person name="Brachmann A."/>
            <person name="Hughes D.P."/>
        </authorList>
    </citation>
    <scope>NUCLEOTIDE SEQUENCE [LARGE SCALE GENOMIC DNA]</scope>
    <source>
        <strain evidence="3 4">Map64</strain>
    </source>
</reference>
<evidence type="ECO:0000259" key="2">
    <source>
        <dbReference type="Pfam" id="PF11160"/>
    </source>
</evidence>
<dbReference type="AlphaFoldDB" id="A0A2C5Y525"/>
<feature type="domain" description="Hypervirulence associated protein TUDOR" evidence="2">
    <location>
        <begin position="245"/>
        <end position="306"/>
    </location>
</feature>